<dbReference type="GO" id="GO:0051301">
    <property type="term" value="P:cell division"/>
    <property type="evidence" value="ECO:0007669"/>
    <property type="project" value="UniProtKB-ARBA"/>
</dbReference>
<dbReference type="AlphaFoldDB" id="A0AAN8ZRH1"/>
<evidence type="ECO:0000256" key="2">
    <source>
        <dbReference type="ARBA" id="ARBA00007116"/>
    </source>
</evidence>
<evidence type="ECO:0000256" key="5">
    <source>
        <dbReference type="ARBA" id="ARBA00022980"/>
    </source>
</evidence>
<evidence type="ECO:0000256" key="3">
    <source>
        <dbReference type="ARBA" id="ARBA00011113"/>
    </source>
</evidence>
<dbReference type="GO" id="GO:0009955">
    <property type="term" value="P:adaxial/abaxial pattern specification"/>
    <property type="evidence" value="ECO:0007669"/>
    <property type="project" value="UniProtKB-ARBA"/>
</dbReference>
<dbReference type="CDD" id="cd00432">
    <property type="entry name" value="Ribosomal_L18_L5e"/>
    <property type="match status" value="1"/>
</dbReference>
<dbReference type="PRINTS" id="PR00058">
    <property type="entry name" value="RIBOSOMALL5"/>
</dbReference>
<dbReference type="SUPFAM" id="SSF53137">
    <property type="entry name" value="Translational machinery components"/>
    <property type="match status" value="1"/>
</dbReference>
<dbReference type="GO" id="GO:0008097">
    <property type="term" value="F:5S rRNA binding"/>
    <property type="evidence" value="ECO:0007669"/>
    <property type="project" value="InterPro"/>
</dbReference>
<evidence type="ECO:0000256" key="4">
    <source>
        <dbReference type="ARBA" id="ARBA00022490"/>
    </source>
</evidence>
<dbReference type="FunFam" id="3.30.420.100:FF:000002">
    <property type="entry name" value="60S ribosomal protein L5"/>
    <property type="match status" value="1"/>
</dbReference>
<dbReference type="PANTHER" id="PTHR23410:SF12">
    <property type="entry name" value="LARGE RIBOSOMAL SUBUNIT PROTEIN UL18"/>
    <property type="match status" value="1"/>
</dbReference>
<comment type="caution">
    <text evidence="8">The sequence shown here is derived from an EMBL/GenBank/DDBJ whole genome shotgun (WGS) entry which is preliminary data.</text>
</comment>
<dbReference type="Gene3D" id="3.30.420.100">
    <property type="match status" value="1"/>
</dbReference>
<comment type="subunit">
    <text evidence="3">Component of the large ribosomal subunit (LSU).</text>
</comment>
<evidence type="ECO:0000256" key="1">
    <source>
        <dbReference type="ARBA" id="ARBA00004496"/>
    </source>
</evidence>
<accession>A0AAN8ZRH1</accession>
<dbReference type="InterPro" id="IPR025607">
    <property type="entry name" value="Ribosomal_uL18_C_euk"/>
</dbReference>
<protein>
    <submittedName>
        <fullName evidence="8">Ribosomal protein L5 eukaryotic, C-terminal</fullName>
    </submittedName>
</protein>
<dbReference type="EMBL" id="JBAMMX010000001">
    <property type="protein sequence ID" value="KAK6947386.1"/>
    <property type="molecule type" value="Genomic_DNA"/>
</dbReference>
<comment type="similarity">
    <text evidence="2">Belongs to the universal ribosomal protein uL18 family.</text>
</comment>
<keyword evidence="6" id="KW-0687">Ribonucleoprotein</keyword>
<evidence type="ECO:0000313" key="8">
    <source>
        <dbReference type="EMBL" id="KAK6947386.1"/>
    </source>
</evidence>
<dbReference type="GO" id="GO:0006412">
    <property type="term" value="P:translation"/>
    <property type="evidence" value="ECO:0007669"/>
    <property type="project" value="InterPro"/>
</dbReference>
<dbReference type="Proteomes" id="UP001370490">
    <property type="component" value="Unassembled WGS sequence"/>
</dbReference>
<dbReference type="InterPro" id="IPR005485">
    <property type="entry name" value="Rbsml_uL18_euk_arch"/>
</dbReference>
<evidence type="ECO:0000259" key="7">
    <source>
        <dbReference type="Pfam" id="PF14204"/>
    </source>
</evidence>
<dbReference type="GO" id="GO:0000027">
    <property type="term" value="P:ribosomal large subunit assembly"/>
    <property type="evidence" value="ECO:0007669"/>
    <property type="project" value="TreeGrafter"/>
</dbReference>
<dbReference type="GO" id="GO:0009965">
    <property type="term" value="P:leaf morphogenesis"/>
    <property type="evidence" value="ECO:0007669"/>
    <property type="project" value="UniProtKB-ARBA"/>
</dbReference>
<dbReference type="PANTHER" id="PTHR23410">
    <property type="entry name" value="RIBOSOMAL PROTEIN L5-RELATED"/>
    <property type="match status" value="1"/>
</dbReference>
<dbReference type="GO" id="GO:0022625">
    <property type="term" value="C:cytosolic large ribosomal subunit"/>
    <property type="evidence" value="ECO:0007669"/>
    <property type="project" value="TreeGrafter"/>
</dbReference>
<name>A0AAN8ZRH1_9MAGN</name>
<dbReference type="HAMAP" id="MF_01337_A">
    <property type="entry name" value="Ribosomal_uL18_A"/>
    <property type="match status" value="1"/>
</dbReference>
<organism evidence="8 9">
    <name type="scientific">Dillenia turbinata</name>
    <dbReference type="NCBI Taxonomy" id="194707"/>
    <lineage>
        <taxon>Eukaryota</taxon>
        <taxon>Viridiplantae</taxon>
        <taxon>Streptophyta</taxon>
        <taxon>Embryophyta</taxon>
        <taxon>Tracheophyta</taxon>
        <taxon>Spermatophyta</taxon>
        <taxon>Magnoliopsida</taxon>
        <taxon>eudicotyledons</taxon>
        <taxon>Gunneridae</taxon>
        <taxon>Pentapetalae</taxon>
        <taxon>Dilleniales</taxon>
        <taxon>Dilleniaceae</taxon>
        <taxon>Dillenia</taxon>
    </lineage>
</organism>
<keyword evidence="5 8" id="KW-0689">Ribosomal protein</keyword>
<proteinExistence type="inferred from homology"/>
<evidence type="ECO:0000313" key="9">
    <source>
        <dbReference type="Proteomes" id="UP001370490"/>
    </source>
</evidence>
<reference evidence="8 9" key="1">
    <citation type="submission" date="2023-12" db="EMBL/GenBank/DDBJ databases">
        <title>A high-quality genome assembly for Dillenia turbinata (Dilleniales).</title>
        <authorList>
            <person name="Chanderbali A."/>
        </authorList>
    </citation>
    <scope>NUCLEOTIDE SEQUENCE [LARGE SCALE GENOMIC DNA]</scope>
    <source>
        <strain evidence="8">LSX21</strain>
        <tissue evidence="8">Leaf</tissue>
    </source>
</reference>
<feature type="domain" description="Large ribosomal subunit protein uL18 C-terminal eukaryotes" evidence="7">
    <location>
        <begin position="252"/>
        <end position="305"/>
    </location>
</feature>
<evidence type="ECO:0000256" key="6">
    <source>
        <dbReference type="ARBA" id="ARBA00023274"/>
    </source>
</evidence>
<gene>
    <name evidence="8" type="ORF">RJ641_000859</name>
</gene>
<dbReference type="Pfam" id="PF17144">
    <property type="entry name" value="Ribosomal_L5e"/>
    <property type="match status" value="1"/>
</dbReference>
<keyword evidence="9" id="KW-1185">Reference proteome</keyword>
<dbReference type="GO" id="GO:0003735">
    <property type="term" value="F:structural constituent of ribosome"/>
    <property type="evidence" value="ECO:0007669"/>
    <property type="project" value="InterPro"/>
</dbReference>
<dbReference type="Pfam" id="PF14204">
    <property type="entry name" value="Ribosomal_L18_c"/>
    <property type="match status" value="1"/>
</dbReference>
<comment type="subcellular location">
    <subcellularLocation>
        <location evidence="1">Cytoplasm</location>
    </subcellularLocation>
</comment>
<dbReference type="InterPro" id="IPR057268">
    <property type="entry name" value="Ribosomal_L18"/>
</dbReference>
<sequence length="320" mass="36435">MVISALDERDDDDDVVVLVFVKAHKIKPYFKRFQVKYKRRREGKTDYRARIRLINQDKNKYNTPKYRFVVRFTNKDIIAQIISASIAGDMVLAAAYSHELPHYGLEVGLTNYAAAYCTGLLLARRVLKMLEMDEEYQGNLETPGEDYSVEPAESRRPFRALLDVGLVRTTTGNRVFGALKGALDGGLDIPHSDKRFAGFSKDNKQLDAEVHRKYIFGGHVAAYMSSLMEDEPEKYQSHFSEYVKRGIEPDGIEAMYKKVHAAICADPTAKKSEKAPPKVHKRYNLKKLTYEERKAKLIERLNALNSAAAADEDDDDEDDE</sequence>
<keyword evidence="4" id="KW-0963">Cytoplasm</keyword>